<keyword evidence="8" id="KW-1185">Reference proteome</keyword>
<comment type="caution">
    <text evidence="7">The sequence shown here is derived from an EMBL/GenBank/DDBJ whole genome shotgun (WGS) entry which is preliminary data.</text>
</comment>
<dbReference type="EMBL" id="JADEXQ010000056">
    <property type="protein sequence ID" value="MBE9031235.1"/>
    <property type="molecule type" value="Genomic_DNA"/>
</dbReference>
<keyword evidence="2 5" id="KW-0812">Transmembrane</keyword>
<comment type="subcellular location">
    <subcellularLocation>
        <location evidence="1">Cell membrane</location>
        <topology evidence="1">Multi-pass membrane protein</topology>
    </subcellularLocation>
</comment>
<feature type="transmembrane region" description="Helical" evidence="5">
    <location>
        <begin position="249"/>
        <end position="270"/>
    </location>
</feature>
<keyword evidence="4 5" id="KW-0472">Membrane</keyword>
<dbReference type="InterPro" id="IPR011701">
    <property type="entry name" value="MFS"/>
</dbReference>
<dbReference type="PANTHER" id="PTHR11662:SF399">
    <property type="entry name" value="FI19708P1-RELATED"/>
    <property type="match status" value="1"/>
</dbReference>
<dbReference type="PANTHER" id="PTHR11662">
    <property type="entry name" value="SOLUTE CARRIER FAMILY 17"/>
    <property type="match status" value="1"/>
</dbReference>
<feature type="transmembrane region" description="Helical" evidence="5">
    <location>
        <begin position="377"/>
        <end position="400"/>
    </location>
</feature>
<feature type="transmembrane region" description="Helical" evidence="5">
    <location>
        <begin position="61"/>
        <end position="78"/>
    </location>
</feature>
<feature type="transmembrane region" description="Helical" evidence="5">
    <location>
        <begin position="314"/>
        <end position="331"/>
    </location>
</feature>
<evidence type="ECO:0000256" key="3">
    <source>
        <dbReference type="ARBA" id="ARBA00022989"/>
    </source>
</evidence>
<feature type="transmembrane region" description="Helical" evidence="5">
    <location>
        <begin position="148"/>
        <end position="168"/>
    </location>
</feature>
<dbReference type="AlphaFoldDB" id="A0A928Z5G1"/>
<reference evidence="7" key="1">
    <citation type="submission" date="2020-10" db="EMBL/GenBank/DDBJ databases">
        <authorList>
            <person name="Castelo-Branco R."/>
            <person name="Eusebio N."/>
            <person name="Adriana R."/>
            <person name="Vieira A."/>
            <person name="Brugerolle De Fraissinette N."/>
            <person name="Rezende De Castro R."/>
            <person name="Schneider M.P."/>
            <person name="Vasconcelos V."/>
            <person name="Leao P.N."/>
        </authorList>
    </citation>
    <scope>NUCLEOTIDE SEQUENCE</scope>
    <source>
        <strain evidence="7">LEGE 11480</strain>
    </source>
</reference>
<dbReference type="InterPro" id="IPR020846">
    <property type="entry name" value="MFS_dom"/>
</dbReference>
<evidence type="ECO:0000313" key="7">
    <source>
        <dbReference type="EMBL" id="MBE9031235.1"/>
    </source>
</evidence>
<dbReference type="GO" id="GO:0005886">
    <property type="term" value="C:plasma membrane"/>
    <property type="evidence" value="ECO:0007669"/>
    <property type="project" value="UniProtKB-SubCell"/>
</dbReference>
<dbReference type="InterPro" id="IPR036259">
    <property type="entry name" value="MFS_trans_sf"/>
</dbReference>
<sequence>MSAPLKLEIPPNLRIRWLIPPVLAVTIFVNLLIRNSLPLMLPQIAQDFGWSDRQLGSNGELLLGVFFISYSLANMALSPIAERFGAKRSLVVAIIAFCGLTMLCTPFGTSLTALIILRLLLGLTQGIHIPILSVFISRWFPLQERSRANGLWSLGLMIAVSAAPLILVPIANGIGWQLAFTVIGVISLLLALPLLWKLVYDQPHQHPWIDPREIDYIQSVNQANRIESVPPTTNQRLNRTQLFIHDRRFWLATLGGSLNNFCTFGILNWLPVYLNRAKGIDFERLGWPLALVYAVGIIGLIVMAIVGDRLQKRSLLAALGFCVAGPMIYLATTSQTIGWVVFFFASAVFCQSAYLAQEYALIQRLLPATQIGTGTGIYNGLAVLFGGVGGSFIPGTIVASTGNFDLGMLSIVGGAGLAALIMFVLFRLTRY</sequence>
<feature type="transmembrane region" description="Helical" evidence="5">
    <location>
        <begin position="337"/>
        <end position="356"/>
    </location>
</feature>
<evidence type="ECO:0000256" key="1">
    <source>
        <dbReference type="ARBA" id="ARBA00004651"/>
    </source>
</evidence>
<organism evidence="7 8">
    <name type="scientific">Romeriopsis navalis LEGE 11480</name>
    <dbReference type="NCBI Taxonomy" id="2777977"/>
    <lineage>
        <taxon>Bacteria</taxon>
        <taxon>Bacillati</taxon>
        <taxon>Cyanobacteriota</taxon>
        <taxon>Cyanophyceae</taxon>
        <taxon>Leptolyngbyales</taxon>
        <taxon>Leptolyngbyaceae</taxon>
        <taxon>Romeriopsis</taxon>
        <taxon>Romeriopsis navalis</taxon>
    </lineage>
</organism>
<evidence type="ECO:0000259" key="6">
    <source>
        <dbReference type="PROSITE" id="PS50850"/>
    </source>
</evidence>
<dbReference type="GO" id="GO:0022857">
    <property type="term" value="F:transmembrane transporter activity"/>
    <property type="evidence" value="ECO:0007669"/>
    <property type="project" value="InterPro"/>
</dbReference>
<keyword evidence="3 5" id="KW-1133">Transmembrane helix</keyword>
<dbReference type="RefSeq" id="WP_264326064.1">
    <property type="nucleotide sequence ID" value="NZ_JADEXQ010000056.1"/>
</dbReference>
<evidence type="ECO:0000313" key="8">
    <source>
        <dbReference type="Proteomes" id="UP000625316"/>
    </source>
</evidence>
<dbReference type="Gene3D" id="1.20.1250.20">
    <property type="entry name" value="MFS general substrate transporter like domains"/>
    <property type="match status" value="2"/>
</dbReference>
<dbReference type="Pfam" id="PF07690">
    <property type="entry name" value="MFS_1"/>
    <property type="match status" value="1"/>
</dbReference>
<evidence type="ECO:0000256" key="5">
    <source>
        <dbReference type="SAM" id="Phobius"/>
    </source>
</evidence>
<evidence type="ECO:0000256" key="2">
    <source>
        <dbReference type="ARBA" id="ARBA00022692"/>
    </source>
</evidence>
<dbReference type="SUPFAM" id="SSF103473">
    <property type="entry name" value="MFS general substrate transporter"/>
    <property type="match status" value="1"/>
</dbReference>
<feature type="transmembrane region" description="Helical" evidence="5">
    <location>
        <begin position="406"/>
        <end position="426"/>
    </location>
</feature>
<accession>A0A928Z5G1</accession>
<dbReference type="InterPro" id="IPR050382">
    <property type="entry name" value="MFS_Na/Anion_cotransporter"/>
</dbReference>
<feature type="transmembrane region" description="Helical" evidence="5">
    <location>
        <begin position="174"/>
        <end position="196"/>
    </location>
</feature>
<proteinExistence type="predicted"/>
<evidence type="ECO:0000256" key="4">
    <source>
        <dbReference type="ARBA" id="ARBA00023136"/>
    </source>
</evidence>
<dbReference type="Proteomes" id="UP000625316">
    <property type="component" value="Unassembled WGS sequence"/>
</dbReference>
<dbReference type="PROSITE" id="PS50850">
    <property type="entry name" value="MFS"/>
    <property type="match status" value="1"/>
</dbReference>
<feature type="transmembrane region" description="Helical" evidence="5">
    <location>
        <begin position="15"/>
        <end position="33"/>
    </location>
</feature>
<feature type="domain" description="Major facilitator superfamily (MFS) profile" evidence="6">
    <location>
        <begin position="19"/>
        <end position="430"/>
    </location>
</feature>
<protein>
    <submittedName>
        <fullName evidence="7">MFS transporter</fullName>
    </submittedName>
</protein>
<feature type="transmembrane region" description="Helical" evidence="5">
    <location>
        <begin position="115"/>
        <end position="136"/>
    </location>
</feature>
<feature type="transmembrane region" description="Helical" evidence="5">
    <location>
        <begin position="90"/>
        <end position="109"/>
    </location>
</feature>
<name>A0A928Z5G1_9CYAN</name>
<gene>
    <name evidence="7" type="ORF">IQ266_15985</name>
</gene>
<feature type="transmembrane region" description="Helical" evidence="5">
    <location>
        <begin position="290"/>
        <end position="307"/>
    </location>
</feature>